<dbReference type="CDD" id="cd02440">
    <property type="entry name" value="AdoMet_MTases"/>
    <property type="match status" value="1"/>
</dbReference>
<sequence length="254" mass="27125">MSIHRAAAEGFSRDAGLYARGRPEYPPQADVWLHETLGLGPGRAVLEVGAGTGKFTARLAATGAEVSAVEPVAAMRAACAAALPGVAVREGVAEALPWPDASFDAVVCAQAFHWFATPRALAEFRRVLKPGGRLGLIWNVRDERVDWVAALTHLIAPYEGDAPRATTGAWRTVFPAEGFGPLREAVFPHVHAGSPEDVIVARVMSVSFIAALPDDTRGDVAEAVRALIARYPALRGRATVTFPYLTSAYWCERA</sequence>
<name>A0A212KM72_9PROT</name>
<evidence type="ECO:0000256" key="3">
    <source>
        <dbReference type="ARBA" id="ARBA00022679"/>
    </source>
</evidence>
<dbReference type="EMBL" id="FLUO01000003">
    <property type="protein sequence ID" value="SBW12813.1"/>
    <property type="molecule type" value="Genomic_DNA"/>
</dbReference>
<dbReference type="PANTHER" id="PTHR44942">
    <property type="entry name" value="METHYLTRANSF_11 DOMAIN-CONTAINING PROTEIN"/>
    <property type="match status" value="1"/>
</dbReference>
<dbReference type="GO" id="GO:0008757">
    <property type="term" value="F:S-adenosylmethionine-dependent methyltransferase activity"/>
    <property type="evidence" value="ECO:0007669"/>
    <property type="project" value="InterPro"/>
</dbReference>
<reference evidence="5" key="1">
    <citation type="submission" date="2016-04" db="EMBL/GenBank/DDBJ databases">
        <authorList>
            <person name="Evans L.H."/>
            <person name="Alamgir A."/>
            <person name="Owens N."/>
            <person name="Weber N.D."/>
            <person name="Virtaneva K."/>
            <person name="Barbian K."/>
            <person name="Babar A."/>
            <person name="Rosenke K."/>
        </authorList>
    </citation>
    <scope>NUCLEOTIDE SEQUENCE</scope>
    <source>
        <strain evidence="5">86</strain>
    </source>
</reference>
<dbReference type="Gene3D" id="3.40.50.150">
    <property type="entry name" value="Vaccinia Virus protein VP39"/>
    <property type="match status" value="1"/>
</dbReference>
<keyword evidence="2 5" id="KW-0489">Methyltransferase</keyword>
<dbReference type="Pfam" id="PF08241">
    <property type="entry name" value="Methyltransf_11"/>
    <property type="match status" value="1"/>
</dbReference>
<keyword evidence="3 5" id="KW-0808">Transferase</keyword>
<dbReference type="PANTHER" id="PTHR44942:SF4">
    <property type="entry name" value="METHYLTRANSFERASE TYPE 11 DOMAIN-CONTAINING PROTEIN"/>
    <property type="match status" value="1"/>
</dbReference>
<dbReference type="GO" id="GO:0032259">
    <property type="term" value="P:methylation"/>
    <property type="evidence" value="ECO:0007669"/>
    <property type="project" value="UniProtKB-KW"/>
</dbReference>
<dbReference type="InterPro" id="IPR029063">
    <property type="entry name" value="SAM-dependent_MTases_sf"/>
</dbReference>
<evidence type="ECO:0000256" key="1">
    <source>
        <dbReference type="ARBA" id="ARBA00008361"/>
    </source>
</evidence>
<proteinExistence type="inferred from homology"/>
<protein>
    <submittedName>
        <fullName evidence="5">Methyltransferase</fullName>
    </submittedName>
</protein>
<feature type="domain" description="Methyltransferase type 11" evidence="4">
    <location>
        <begin position="46"/>
        <end position="134"/>
    </location>
</feature>
<accession>A0A212KM72</accession>
<dbReference type="AlphaFoldDB" id="A0A212KM72"/>
<gene>
    <name evidence="5" type="ORF">KL86APRO_30304</name>
</gene>
<dbReference type="SUPFAM" id="SSF53335">
    <property type="entry name" value="S-adenosyl-L-methionine-dependent methyltransferases"/>
    <property type="match status" value="1"/>
</dbReference>
<organism evidence="5">
    <name type="scientific">uncultured Alphaproteobacteria bacterium</name>
    <dbReference type="NCBI Taxonomy" id="91750"/>
    <lineage>
        <taxon>Bacteria</taxon>
        <taxon>Pseudomonadati</taxon>
        <taxon>Pseudomonadota</taxon>
        <taxon>Alphaproteobacteria</taxon>
        <taxon>environmental samples</taxon>
    </lineage>
</organism>
<evidence type="ECO:0000313" key="5">
    <source>
        <dbReference type="EMBL" id="SBW12813.1"/>
    </source>
</evidence>
<evidence type="ECO:0000259" key="4">
    <source>
        <dbReference type="Pfam" id="PF08241"/>
    </source>
</evidence>
<evidence type="ECO:0000256" key="2">
    <source>
        <dbReference type="ARBA" id="ARBA00022603"/>
    </source>
</evidence>
<comment type="similarity">
    <text evidence="1">Belongs to the methyltransferase superfamily.</text>
</comment>
<dbReference type="InterPro" id="IPR051052">
    <property type="entry name" value="Diverse_substrate_MTase"/>
</dbReference>
<dbReference type="InterPro" id="IPR013216">
    <property type="entry name" value="Methyltransf_11"/>
</dbReference>